<dbReference type="GO" id="GO:0005524">
    <property type="term" value="F:ATP binding"/>
    <property type="evidence" value="ECO:0007669"/>
    <property type="project" value="UniProtKB-KW"/>
</dbReference>
<dbReference type="Proteomes" id="UP000663722">
    <property type="component" value="Chromosome"/>
</dbReference>
<dbReference type="KEGG" id="dmm:dnm_071840"/>
<dbReference type="Pfam" id="PF02954">
    <property type="entry name" value="HTH_8"/>
    <property type="match status" value="1"/>
</dbReference>
<dbReference type="InterPro" id="IPR058031">
    <property type="entry name" value="AAA_lid_NorR"/>
</dbReference>
<evidence type="ECO:0000256" key="4">
    <source>
        <dbReference type="ARBA" id="ARBA00022491"/>
    </source>
</evidence>
<dbReference type="AlphaFoldDB" id="A0A975BTS2"/>
<evidence type="ECO:0000256" key="7">
    <source>
        <dbReference type="ARBA" id="ARBA00022840"/>
    </source>
</evidence>
<evidence type="ECO:0000259" key="17">
    <source>
        <dbReference type="PROSITE" id="PS50045"/>
    </source>
</evidence>
<dbReference type="GO" id="GO:0006355">
    <property type="term" value="P:regulation of DNA-templated transcription"/>
    <property type="evidence" value="ECO:0007669"/>
    <property type="project" value="InterPro"/>
</dbReference>
<dbReference type="InterPro" id="IPR011006">
    <property type="entry name" value="CheY-like_superfamily"/>
</dbReference>
<keyword evidence="5 16" id="KW-0597">Phosphoprotein</keyword>
<dbReference type="FunFam" id="3.40.50.300:FF:000006">
    <property type="entry name" value="DNA-binding transcriptional regulator NtrC"/>
    <property type="match status" value="1"/>
</dbReference>
<dbReference type="GO" id="GO:0000160">
    <property type="term" value="P:phosphorelay signal transduction system"/>
    <property type="evidence" value="ECO:0007669"/>
    <property type="project" value="UniProtKB-KW"/>
</dbReference>
<dbReference type="SUPFAM" id="SSF46689">
    <property type="entry name" value="Homeodomain-like"/>
    <property type="match status" value="1"/>
</dbReference>
<evidence type="ECO:0000256" key="9">
    <source>
        <dbReference type="ARBA" id="ARBA00023015"/>
    </source>
</evidence>
<dbReference type="SMART" id="SM00448">
    <property type="entry name" value="REC"/>
    <property type="match status" value="1"/>
</dbReference>
<evidence type="ECO:0000256" key="15">
    <source>
        <dbReference type="ARBA" id="ARBA00031910"/>
    </source>
</evidence>
<dbReference type="InterPro" id="IPR001789">
    <property type="entry name" value="Sig_transdc_resp-reg_receiver"/>
</dbReference>
<evidence type="ECO:0000256" key="13">
    <source>
        <dbReference type="ARBA" id="ARBA00023231"/>
    </source>
</evidence>
<gene>
    <name evidence="19" type="ORF">dnm_071840</name>
</gene>
<reference evidence="19" key="1">
    <citation type="journal article" date="2021" name="Microb. Physiol.">
        <title>Proteogenomic Insights into the Physiology of Marine, Sulfate-Reducing, Filamentous Desulfonema limicola and Desulfonema magnum.</title>
        <authorList>
            <person name="Schnaars V."/>
            <person name="Wohlbrand L."/>
            <person name="Scheve S."/>
            <person name="Hinrichs C."/>
            <person name="Reinhardt R."/>
            <person name="Rabus R."/>
        </authorList>
    </citation>
    <scope>NUCLEOTIDE SEQUENCE</scope>
    <source>
        <strain evidence="19">4be13</strain>
    </source>
</reference>
<dbReference type="SMART" id="SM00382">
    <property type="entry name" value="AAA"/>
    <property type="match status" value="1"/>
</dbReference>
<dbReference type="SUPFAM" id="SSF52172">
    <property type="entry name" value="CheY-like"/>
    <property type="match status" value="1"/>
</dbReference>
<evidence type="ECO:0000256" key="2">
    <source>
        <dbReference type="ARBA" id="ARBA00019059"/>
    </source>
</evidence>
<dbReference type="Gene3D" id="1.10.10.60">
    <property type="entry name" value="Homeodomain-like"/>
    <property type="match status" value="1"/>
</dbReference>
<dbReference type="GO" id="GO:0005737">
    <property type="term" value="C:cytoplasm"/>
    <property type="evidence" value="ECO:0007669"/>
    <property type="project" value="UniProtKB-SubCell"/>
</dbReference>
<dbReference type="PROSITE" id="PS00675">
    <property type="entry name" value="SIGMA54_INTERACT_1"/>
    <property type="match status" value="1"/>
</dbReference>
<dbReference type="RefSeq" id="WP_207679029.1">
    <property type="nucleotide sequence ID" value="NZ_CP061800.1"/>
</dbReference>
<proteinExistence type="predicted"/>
<feature type="domain" description="Response regulatory" evidence="18">
    <location>
        <begin position="3"/>
        <end position="117"/>
    </location>
</feature>
<evidence type="ECO:0000256" key="3">
    <source>
        <dbReference type="ARBA" id="ARBA00022490"/>
    </source>
</evidence>
<keyword evidence="9" id="KW-0805">Transcription regulation</keyword>
<dbReference type="Gene3D" id="1.10.8.60">
    <property type="match status" value="1"/>
</dbReference>
<evidence type="ECO:0000256" key="10">
    <source>
        <dbReference type="ARBA" id="ARBA00023125"/>
    </source>
</evidence>
<keyword evidence="13" id="KW-0535">Nitrogen fixation</keyword>
<evidence type="ECO:0000256" key="11">
    <source>
        <dbReference type="ARBA" id="ARBA00023159"/>
    </source>
</evidence>
<evidence type="ECO:0000256" key="6">
    <source>
        <dbReference type="ARBA" id="ARBA00022741"/>
    </source>
</evidence>
<feature type="domain" description="Sigma-54 factor interaction" evidence="17">
    <location>
        <begin position="141"/>
        <end position="370"/>
    </location>
</feature>
<dbReference type="PROSITE" id="PS50045">
    <property type="entry name" value="SIGMA54_INTERACT_4"/>
    <property type="match status" value="1"/>
</dbReference>
<evidence type="ECO:0000256" key="12">
    <source>
        <dbReference type="ARBA" id="ARBA00023163"/>
    </source>
</evidence>
<evidence type="ECO:0000313" key="20">
    <source>
        <dbReference type="Proteomes" id="UP000663722"/>
    </source>
</evidence>
<keyword evidence="4" id="KW-0678">Repressor</keyword>
<name>A0A975BTS2_9BACT</name>
<evidence type="ECO:0000256" key="8">
    <source>
        <dbReference type="ARBA" id="ARBA00023012"/>
    </source>
</evidence>
<dbReference type="InterPro" id="IPR025662">
    <property type="entry name" value="Sigma_54_int_dom_ATP-bd_1"/>
</dbReference>
<dbReference type="InterPro" id="IPR002197">
    <property type="entry name" value="HTH_Fis"/>
</dbReference>
<keyword evidence="3" id="KW-0963">Cytoplasm</keyword>
<evidence type="ECO:0000256" key="1">
    <source>
        <dbReference type="ARBA" id="ARBA00004496"/>
    </source>
</evidence>
<evidence type="ECO:0000256" key="16">
    <source>
        <dbReference type="PROSITE-ProRule" id="PRU00169"/>
    </source>
</evidence>
<dbReference type="PRINTS" id="PR01590">
    <property type="entry name" value="HTHFIS"/>
</dbReference>
<dbReference type="InterPro" id="IPR003593">
    <property type="entry name" value="AAA+_ATPase"/>
</dbReference>
<dbReference type="InterPro" id="IPR027417">
    <property type="entry name" value="P-loop_NTPase"/>
</dbReference>
<dbReference type="Pfam" id="PF00158">
    <property type="entry name" value="Sigma54_activat"/>
    <property type="match status" value="1"/>
</dbReference>
<dbReference type="PROSITE" id="PS50110">
    <property type="entry name" value="RESPONSE_REGULATORY"/>
    <property type="match status" value="1"/>
</dbReference>
<dbReference type="SUPFAM" id="SSF52540">
    <property type="entry name" value="P-loop containing nucleoside triphosphate hydrolases"/>
    <property type="match status" value="1"/>
</dbReference>
<feature type="modified residue" description="4-aspartylphosphate" evidence="16">
    <location>
        <position position="52"/>
    </location>
</feature>
<evidence type="ECO:0000259" key="18">
    <source>
        <dbReference type="PROSITE" id="PS50110"/>
    </source>
</evidence>
<keyword evidence="10" id="KW-0238">DNA-binding</keyword>
<dbReference type="Gene3D" id="3.40.50.2300">
    <property type="match status" value="1"/>
</dbReference>
<dbReference type="CDD" id="cd00009">
    <property type="entry name" value="AAA"/>
    <property type="match status" value="1"/>
</dbReference>
<evidence type="ECO:0000256" key="5">
    <source>
        <dbReference type="ARBA" id="ARBA00022553"/>
    </source>
</evidence>
<dbReference type="InterPro" id="IPR009057">
    <property type="entry name" value="Homeodomain-like_sf"/>
</dbReference>
<keyword evidence="12" id="KW-0804">Transcription</keyword>
<accession>A0A975BTS2</accession>
<dbReference type="PANTHER" id="PTHR32071:SF95">
    <property type="entry name" value="DNA-BINDING TRANSCRIPTIONAL REGULATOR NTRC"/>
    <property type="match status" value="1"/>
</dbReference>
<dbReference type="PANTHER" id="PTHR32071">
    <property type="entry name" value="TRANSCRIPTIONAL REGULATORY PROTEIN"/>
    <property type="match status" value="1"/>
</dbReference>
<comment type="subcellular location">
    <subcellularLocation>
        <location evidence="1">Cytoplasm</location>
    </subcellularLocation>
</comment>
<keyword evidence="20" id="KW-1185">Reference proteome</keyword>
<keyword evidence="8" id="KW-0902">Two-component regulatory system</keyword>
<dbReference type="Pfam" id="PF00072">
    <property type="entry name" value="Response_reg"/>
    <property type="match status" value="1"/>
</dbReference>
<dbReference type="InterPro" id="IPR002078">
    <property type="entry name" value="Sigma_54_int"/>
</dbReference>
<dbReference type="GO" id="GO:0043565">
    <property type="term" value="F:sequence-specific DNA binding"/>
    <property type="evidence" value="ECO:0007669"/>
    <property type="project" value="InterPro"/>
</dbReference>
<organism evidence="19 20">
    <name type="scientific">Desulfonema magnum</name>
    <dbReference type="NCBI Taxonomy" id="45655"/>
    <lineage>
        <taxon>Bacteria</taxon>
        <taxon>Pseudomonadati</taxon>
        <taxon>Thermodesulfobacteriota</taxon>
        <taxon>Desulfobacteria</taxon>
        <taxon>Desulfobacterales</taxon>
        <taxon>Desulfococcaceae</taxon>
        <taxon>Desulfonema</taxon>
    </lineage>
</organism>
<evidence type="ECO:0000313" key="19">
    <source>
        <dbReference type="EMBL" id="QTA91119.1"/>
    </source>
</evidence>
<dbReference type="Pfam" id="PF25601">
    <property type="entry name" value="AAA_lid_14"/>
    <property type="match status" value="1"/>
</dbReference>
<keyword evidence="11" id="KW-0010">Activator</keyword>
<keyword evidence="6" id="KW-0547">Nucleotide-binding</keyword>
<keyword evidence="7" id="KW-0067">ATP-binding</keyword>
<sequence length="451" mass="50543">MAKILLIDDEYSILESLDMFLSEKGHHVFKAATGKEGLGLFRQHRPDVVILDIRLPDLNGLDILSEMQESEAAAKVIMITAFQDMETTIQAMKRGAYDYILKPLDADEVEKAVEQSLEVLKAEQDIPCAEDAEKTASSDVIIGKSEKMLEIFKMIGLLCQNRAPVLIQGETGTGKELIARVIHQNSPYNEEPFVTLDCSAVVETLLESELFGHEKGAFTGATHKNKGKIEVAGKGTLFLDEMGELPLSLQGKFLGFLQRREFMRVGGHQVLNSRCRIIAATNRDLAVMVRHGRFKEDLYYRLKVVTIYAPPLRERLSDIPLLADYFLQKINNELGAEVSKFQHGVMDRLMTHPWTGNVRELENALVEAVVRSRGKVILLEAIEKILGTYALQSEGPSSYSLSGVEKHHIQNTLSCVNWNRTKASRMLGISLPTLRSKIRKYGIVPHKETEL</sequence>
<evidence type="ECO:0000256" key="14">
    <source>
        <dbReference type="ARBA" id="ARBA00029881"/>
    </source>
</evidence>
<dbReference type="Gene3D" id="3.40.50.300">
    <property type="entry name" value="P-loop containing nucleotide triphosphate hydrolases"/>
    <property type="match status" value="1"/>
</dbReference>
<protein>
    <recommendedName>
        <fullName evidence="2">DNA-binding transcriptional regulator NtrC</fullName>
    </recommendedName>
    <alternativeName>
        <fullName evidence="14">Nitrogen regulation protein NR(I)</fullName>
    </alternativeName>
    <alternativeName>
        <fullName evidence="15">Nitrogen regulator I</fullName>
    </alternativeName>
</protein>
<dbReference type="EMBL" id="CP061800">
    <property type="protein sequence ID" value="QTA91119.1"/>
    <property type="molecule type" value="Genomic_DNA"/>
</dbReference>